<comment type="caution">
    <text evidence="1">The sequence shown here is derived from an EMBL/GenBank/DDBJ whole genome shotgun (WGS) entry which is preliminary data.</text>
</comment>
<organism evidence="1 2">
    <name type="scientific">Spiromyces aspiralis</name>
    <dbReference type="NCBI Taxonomy" id="68401"/>
    <lineage>
        <taxon>Eukaryota</taxon>
        <taxon>Fungi</taxon>
        <taxon>Fungi incertae sedis</taxon>
        <taxon>Zoopagomycota</taxon>
        <taxon>Kickxellomycotina</taxon>
        <taxon>Kickxellomycetes</taxon>
        <taxon>Kickxellales</taxon>
        <taxon>Kickxellaceae</taxon>
        <taxon>Spiromyces</taxon>
    </lineage>
</organism>
<evidence type="ECO:0000313" key="1">
    <source>
        <dbReference type="EMBL" id="KAJ1677707.1"/>
    </source>
</evidence>
<protein>
    <submittedName>
        <fullName evidence="1">Uncharacterized protein</fullName>
    </submittedName>
</protein>
<gene>
    <name evidence="1" type="ORF">EV182_005596</name>
</gene>
<dbReference type="EMBL" id="JAMZIH010002042">
    <property type="protein sequence ID" value="KAJ1677707.1"/>
    <property type="molecule type" value="Genomic_DNA"/>
</dbReference>
<dbReference type="Proteomes" id="UP001145114">
    <property type="component" value="Unassembled WGS sequence"/>
</dbReference>
<feature type="non-terminal residue" evidence="1">
    <location>
        <position position="441"/>
    </location>
</feature>
<accession>A0ACC1HMN4</accession>
<name>A0ACC1HMN4_9FUNG</name>
<reference evidence="1" key="1">
    <citation type="submission" date="2022-06" db="EMBL/GenBank/DDBJ databases">
        <title>Phylogenomic reconstructions and comparative analyses of Kickxellomycotina fungi.</title>
        <authorList>
            <person name="Reynolds N.K."/>
            <person name="Stajich J.E."/>
            <person name="Barry K."/>
            <person name="Grigoriev I.V."/>
            <person name="Crous P."/>
            <person name="Smith M.E."/>
        </authorList>
    </citation>
    <scope>NUCLEOTIDE SEQUENCE</scope>
    <source>
        <strain evidence="1">RSA 2271</strain>
    </source>
</reference>
<proteinExistence type="predicted"/>
<keyword evidence="2" id="KW-1185">Reference proteome</keyword>
<evidence type="ECO:0000313" key="2">
    <source>
        <dbReference type="Proteomes" id="UP001145114"/>
    </source>
</evidence>
<sequence>MLCVHATPDRDIGFVIYGVKPSSGDSTSNVTAQLPPILASVHLAPSATQHKLELAPPAQHTSYSKKSQRASTASTKSTDIVDAPSADAQPPTGTVTQPQPSKPVKIPRSKPANLRLDTSAPPRDSGPGSGFGPEPVSYVSAITHGLSLSSIEIVRSPLNIDFTFDSLESATSSRSLSPLPEDPAAGQDEVANASSSMTHADPPRGQLAASAGEAMDSVCGNRECSPAKVAVDNVPTGAAASTAALVDEGGSTIASSPDREDIALSQLASATGSEFGITTLRDNNSAVARPQLSTRVSQEWILSEDERAAQLSWVDLEGKDGSSKATQTEASRDDNPVPTIPKPQIRRTWTLLFLNQELTFSDDESEGGGEGEREECEESGENAAATTTPWIMDEDCADTQSSADKGKLSADGGSSANEESPADEFKNSAEASLREPQSSSP</sequence>